<dbReference type="InterPro" id="IPR001180">
    <property type="entry name" value="CNH_dom"/>
</dbReference>
<dbReference type="EMBL" id="UYRT01085098">
    <property type="protein sequence ID" value="VDN29689.1"/>
    <property type="molecule type" value="Genomic_DNA"/>
</dbReference>
<name>A0A183E8T7_9BILA</name>
<dbReference type="InterPro" id="IPR032914">
    <property type="entry name" value="Vam6/VPS39/TRAP1"/>
</dbReference>
<dbReference type="GO" id="GO:0006914">
    <property type="term" value="P:autophagy"/>
    <property type="evidence" value="ECO:0007669"/>
    <property type="project" value="TreeGrafter"/>
</dbReference>
<protein>
    <submittedName>
        <fullName evidence="4">CNH domain-containing protein</fullName>
    </submittedName>
</protein>
<evidence type="ECO:0000259" key="1">
    <source>
        <dbReference type="PROSITE" id="PS50219"/>
    </source>
</evidence>
<dbReference type="GO" id="GO:0016020">
    <property type="term" value="C:membrane"/>
    <property type="evidence" value="ECO:0007669"/>
    <property type="project" value="TreeGrafter"/>
</dbReference>
<sequence length="222" mass="25464">MYIYIYVCAYVYICIYGKNKRGYDLLMCRSFEKKAVSELCCIARHDILLCLTDSQLAVHDLSEPFALKALIADVRPIYAFCATVSEADGLLYVAVSARKKIFLYKWLVDEFARIHFDMTNSFFPDNVHYMTWCGPIISVAVQNEYYYMAAFPLKEDAVSVKKLFDIGSKTECPVIVGLPDRKLIGYCRDNFLFFQEYYGAVNPLSEVKFSDAVLNIGLLFTH</sequence>
<evidence type="ECO:0000313" key="3">
    <source>
        <dbReference type="Proteomes" id="UP000271098"/>
    </source>
</evidence>
<keyword evidence="3" id="KW-1185">Reference proteome</keyword>
<feature type="domain" description="CNH" evidence="1">
    <location>
        <begin position="1"/>
        <end position="222"/>
    </location>
</feature>
<proteinExistence type="predicted"/>
<dbReference type="OrthoDB" id="5325112at2759"/>
<dbReference type="AlphaFoldDB" id="A0A183E8T7"/>
<evidence type="ECO:0000313" key="2">
    <source>
        <dbReference type="EMBL" id="VDN29689.1"/>
    </source>
</evidence>
<dbReference type="GO" id="GO:0034058">
    <property type="term" value="P:endosomal vesicle fusion"/>
    <property type="evidence" value="ECO:0007669"/>
    <property type="project" value="TreeGrafter"/>
</dbReference>
<dbReference type="Proteomes" id="UP000271098">
    <property type="component" value="Unassembled WGS sequence"/>
</dbReference>
<organism evidence="4">
    <name type="scientific">Gongylonema pulchrum</name>
    <dbReference type="NCBI Taxonomy" id="637853"/>
    <lineage>
        <taxon>Eukaryota</taxon>
        <taxon>Metazoa</taxon>
        <taxon>Ecdysozoa</taxon>
        <taxon>Nematoda</taxon>
        <taxon>Chromadorea</taxon>
        <taxon>Rhabditida</taxon>
        <taxon>Spirurina</taxon>
        <taxon>Spiruromorpha</taxon>
        <taxon>Spiruroidea</taxon>
        <taxon>Gongylonematidae</taxon>
        <taxon>Gongylonema</taxon>
    </lineage>
</organism>
<dbReference type="GO" id="GO:0005737">
    <property type="term" value="C:cytoplasm"/>
    <property type="evidence" value="ECO:0007669"/>
    <property type="project" value="TreeGrafter"/>
</dbReference>
<reference evidence="4" key="1">
    <citation type="submission" date="2016-06" db="UniProtKB">
        <authorList>
            <consortium name="WormBaseParasite"/>
        </authorList>
    </citation>
    <scope>IDENTIFICATION</scope>
</reference>
<gene>
    <name evidence="2" type="ORF">GPUH_LOCUS17379</name>
</gene>
<evidence type="ECO:0000313" key="4">
    <source>
        <dbReference type="WBParaSite" id="GPUH_0001740001-mRNA-1"/>
    </source>
</evidence>
<dbReference type="PROSITE" id="PS50219">
    <property type="entry name" value="CNH"/>
    <property type="match status" value="1"/>
</dbReference>
<dbReference type="Pfam" id="PF00780">
    <property type="entry name" value="CNH"/>
    <property type="match status" value="1"/>
</dbReference>
<dbReference type="PANTHER" id="PTHR12894:SF49">
    <property type="entry name" value="VAM6_VPS39-LIKE PROTEIN"/>
    <property type="match status" value="1"/>
</dbReference>
<dbReference type="WBParaSite" id="GPUH_0001740001-mRNA-1">
    <property type="protein sequence ID" value="GPUH_0001740001-mRNA-1"/>
    <property type="gene ID" value="GPUH_0001740001"/>
</dbReference>
<reference evidence="2 3" key="2">
    <citation type="submission" date="2018-11" db="EMBL/GenBank/DDBJ databases">
        <authorList>
            <consortium name="Pathogen Informatics"/>
        </authorList>
    </citation>
    <scope>NUCLEOTIDE SEQUENCE [LARGE SCALE GENOMIC DNA]</scope>
</reference>
<dbReference type="PANTHER" id="PTHR12894">
    <property type="entry name" value="CNH DOMAIN CONTAINING"/>
    <property type="match status" value="1"/>
</dbReference>
<accession>A0A183E8T7</accession>